<evidence type="ECO:0000313" key="1">
    <source>
        <dbReference type="EMBL" id="MTC35832.1"/>
    </source>
</evidence>
<dbReference type="EMBL" id="WLUB01000048">
    <property type="protein sequence ID" value="MTC35832.1"/>
    <property type="molecule type" value="Genomic_DNA"/>
</dbReference>
<dbReference type="AlphaFoldDB" id="A0AAW9VDN9"/>
<comment type="caution">
    <text evidence="1">The sequence shown here is derived from an EMBL/GenBank/DDBJ whole genome shotgun (WGS) entry which is preliminary data.</text>
</comment>
<gene>
    <name evidence="1" type="ORF">GKR67_14575</name>
</gene>
<sequence>MKKIVLMIVFFVVSSASYADYREIFYVSDTNIIDYHDRPEGYVFSANAYKIKSANLKIQSNNNIQQINIDGKYSDIIMMGKDNTIIRTPIPGLGLRISWIADNQSNNNLLKYFPFNRTCISPCQLQDEVIVEFIKIGTIQTGTIRRGTELATVNLSQNVNNPEYMKIILNEDIILRSRTCILLDTEKYIDVGTFTADELKSIRYSPKYVDFELMLKCEQNSSVGLSYIGTPVNNGLKNNGTSEGVSILLKDETNNPIKISLTPSINNYVNVLANENKPVKLKTAVNVDDRRNVKSGTIEGNLFILLEIK</sequence>
<dbReference type="SUPFAM" id="SSF49401">
    <property type="entry name" value="Bacterial adhesins"/>
    <property type="match status" value="1"/>
</dbReference>
<protein>
    <submittedName>
        <fullName evidence="1">Fimbrial protein</fullName>
    </submittedName>
</protein>
<dbReference type="RefSeq" id="WP_006663478.1">
    <property type="nucleotide sequence ID" value="NZ_JBBMVT010000022.1"/>
</dbReference>
<dbReference type="InterPro" id="IPR036937">
    <property type="entry name" value="Adhesion_dom_fimbrial_sf"/>
</dbReference>
<dbReference type="GO" id="GO:0009289">
    <property type="term" value="C:pilus"/>
    <property type="evidence" value="ECO:0007669"/>
    <property type="project" value="InterPro"/>
</dbReference>
<dbReference type="Proteomes" id="UP000449944">
    <property type="component" value="Unassembled WGS sequence"/>
</dbReference>
<proteinExistence type="predicted"/>
<organism evidence="1 2">
    <name type="scientific">Providencia alcalifaciens</name>
    <dbReference type="NCBI Taxonomy" id="126385"/>
    <lineage>
        <taxon>Bacteria</taxon>
        <taxon>Pseudomonadati</taxon>
        <taxon>Pseudomonadota</taxon>
        <taxon>Gammaproteobacteria</taxon>
        <taxon>Enterobacterales</taxon>
        <taxon>Morganellaceae</taxon>
        <taxon>Providencia</taxon>
    </lineage>
</organism>
<evidence type="ECO:0000313" key="2">
    <source>
        <dbReference type="Proteomes" id="UP000449944"/>
    </source>
</evidence>
<accession>A0AAW9VDN9</accession>
<dbReference type="Gene3D" id="2.60.40.3310">
    <property type="match status" value="1"/>
</dbReference>
<reference evidence="1 2" key="1">
    <citation type="submission" date="2019-10" db="EMBL/GenBank/DDBJ databases">
        <title>Comparative genomic analysis of Providencia.</title>
        <authorList>
            <person name="Yuan C."/>
            <person name="Wei Y."/>
            <person name="Yin Z."/>
        </authorList>
    </citation>
    <scope>NUCLEOTIDE SEQUENCE [LARGE SCALE GENOMIC DNA]</scope>
    <source>
        <strain evidence="2">wls1934</strain>
    </source>
</reference>
<dbReference type="GO" id="GO:0007155">
    <property type="term" value="P:cell adhesion"/>
    <property type="evidence" value="ECO:0007669"/>
    <property type="project" value="InterPro"/>
</dbReference>
<dbReference type="Gene3D" id="2.60.40.1090">
    <property type="entry name" value="Fimbrial-type adhesion domain"/>
    <property type="match status" value="1"/>
</dbReference>
<name>A0AAW9VDN9_9GAMM</name>
<dbReference type="InterPro" id="IPR008966">
    <property type="entry name" value="Adhesion_dom_sf"/>
</dbReference>